<keyword evidence="1" id="KW-0853">WD repeat</keyword>
<evidence type="ECO:0000313" key="2">
    <source>
        <dbReference type="EMBL" id="ORY25573.1"/>
    </source>
</evidence>
<evidence type="ECO:0000313" key="3">
    <source>
        <dbReference type="Proteomes" id="UP000193920"/>
    </source>
</evidence>
<evidence type="ECO:0000256" key="1">
    <source>
        <dbReference type="PROSITE-ProRule" id="PRU00221"/>
    </source>
</evidence>
<gene>
    <name evidence="2" type="ORF">LY90DRAFT_109024</name>
</gene>
<sequence>MLCNRSELWKKHCYLFSYETDCDSSSLEKNNYKNIFKQLYNRENNYRMKKFKKQLLNFHSGKVMGVYVSSHSDIIVSLAFDRTVQIHNIKTLQLLNQFETDTMKCSSFYKDELLAIGTFNRSCLLYNIKSDEPPIVFTGHVNTVCVIDINEKYMVSASLDKYIFVWDYRLKQRTKEIIIPDEYYNRNDERNENSLFINFSLTELKIKNEFIIAAIHNYILIWNIEKNFELIRVVTLDDTINSFDTDGYYIYCTQLQSYCEIPILEEESDIILYRNKSLNVISKIIIDEKRIAFWYVTSQSSSNSHSQHNHSNIKIISREDHKELFKCETPGINVLNINKDTIVYGDYYGALTLYDFS</sequence>
<dbReference type="STRING" id="1754190.A0A1Y2ASM8"/>
<feature type="repeat" description="WD" evidence="1">
    <location>
        <begin position="137"/>
        <end position="176"/>
    </location>
</feature>
<protein>
    <submittedName>
        <fullName evidence="2">WD40 repeat-like protein</fullName>
    </submittedName>
</protein>
<dbReference type="SMART" id="SM00320">
    <property type="entry name" value="WD40"/>
    <property type="match status" value="3"/>
</dbReference>
<dbReference type="InterPro" id="IPR036322">
    <property type="entry name" value="WD40_repeat_dom_sf"/>
</dbReference>
<dbReference type="Pfam" id="PF00400">
    <property type="entry name" value="WD40"/>
    <property type="match status" value="1"/>
</dbReference>
<proteinExistence type="predicted"/>
<dbReference type="InterPro" id="IPR039241">
    <property type="entry name" value="Rrp9-like"/>
</dbReference>
<organism evidence="2 3">
    <name type="scientific">Neocallimastix californiae</name>
    <dbReference type="NCBI Taxonomy" id="1754190"/>
    <lineage>
        <taxon>Eukaryota</taxon>
        <taxon>Fungi</taxon>
        <taxon>Fungi incertae sedis</taxon>
        <taxon>Chytridiomycota</taxon>
        <taxon>Chytridiomycota incertae sedis</taxon>
        <taxon>Neocallimastigomycetes</taxon>
        <taxon>Neocallimastigales</taxon>
        <taxon>Neocallimastigaceae</taxon>
        <taxon>Neocallimastix</taxon>
    </lineage>
</organism>
<dbReference type="EMBL" id="MCOG01000210">
    <property type="protein sequence ID" value="ORY25573.1"/>
    <property type="molecule type" value="Genomic_DNA"/>
</dbReference>
<dbReference type="PANTHER" id="PTHR19865:SF2">
    <property type="entry name" value="F-BOX AND WD REPEAT DOMAIN-CONTAINING 11-A"/>
    <property type="match status" value="1"/>
</dbReference>
<keyword evidence="3" id="KW-1185">Reference proteome</keyword>
<dbReference type="GO" id="GO:0032040">
    <property type="term" value="C:small-subunit processome"/>
    <property type="evidence" value="ECO:0007669"/>
    <property type="project" value="TreeGrafter"/>
</dbReference>
<dbReference type="InterPro" id="IPR015943">
    <property type="entry name" value="WD40/YVTN_repeat-like_dom_sf"/>
</dbReference>
<dbReference type="PANTHER" id="PTHR19865">
    <property type="entry name" value="U3 SMALL NUCLEOLAR RNA INTERACTING PROTEIN 2"/>
    <property type="match status" value="1"/>
</dbReference>
<reference evidence="2 3" key="1">
    <citation type="submission" date="2016-08" db="EMBL/GenBank/DDBJ databases">
        <title>A Parts List for Fungal Cellulosomes Revealed by Comparative Genomics.</title>
        <authorList>
            <consortium name="DOE Joint Genome Institute"/>
            <person name="Haitjema C.H."/>
            <person name="Gilmore S.P."/>
            <person name="Henske J.K."/>
            <person name="Solomon K.V."/>
            <person name="De Groot R."/>
            <person name="Kuo A."/>
            <person name="Mondo S.J."/>
            <person name="Salamov A.A."/>
            <person name="Labutti K."/>
            <person name="Zhao Z."/>
            <person name="Chiniquy J."/>
            <person name="Barry K."/>
            <person name="Brewer H.M."/>
            <person name="Purvine S.O."/>
            <person name="Wright A.T."/>
            <person name="Boxma B."/>
            <person name="Van Alen T."/>
            <person name="Hackstein J.H."/>
            <person name="Baker S.E."/>
            <person name="Grigoriev I.V."/>
            <person name="O'Malley M.A."/>
        </authorList>
    </citation>
    <scope>NUCLEOTIDE SEQUENCE [LARGE SCALE GENOMIC DNA]</scope>
    <source>
        <strain evidence="2 3">G1</strain>
    </source>
</reference>
<dbReference type="GO" id="GO:0034511">
    <property type="term" value="F:U3 snoRNA binding"/>
    <property type="evidence" value="ECO:0007669"/>
    <property type="project" value="InterPro"/>
</dbReference>
<dbReference type="Proteomes" id="UP000193920">
    <property type="component" value="Unassembled WGS sequence"/>
</dbReference>
<dbReference type="Gene3D" id="2.130.10.10">
    <property type="entry name" value="YVTN repeat-like/Quinoprotein amine dehydrogenase"/>
    <property type="match status" value="1"/>
</dbReference>
<accession>A0A1Y2ASM8</accession>
<dbReference type="InterPro" id="IPR001680">
    <property type="entry name" value="WD40_rpt"/>
</dbReference>
<comment type="caution">
    <text evidence="2">The sequence shown here is derived from an EMBL/GenBank/DDBJ whole genome shotgun (WGS) entry which is preliminary data.</text>
</comment>
<name>A0A1Y2ASM8_9FUNG</name>
<dbReference type="OrthoDB" id="3219396at2759"/>
<dbReference type="PROSITE" id="PS50082">
    <property type="entry name" value="WD_REPEATS_2"/>
    <property type="match status" value="1"/>
</dbReference>
<dbReference type="SUPFAM" id="SSF50978">
    <property type="entry name" value="WD40 repeat-like"/>
    <property type="match status" value="1"/>
</dbReference>
<dbReference type="AlphaFoldDB" id="A0A1Y2ASM8"/>